<evidence type="ECO:0000256" key="1">
    <source>
        <dbReference type="SAM" id="SignalP"/>
    </source>
</evidence>
<organism evidence="2 3">
    <name type="scientific">Oenococcus kitaharae DSM 17330</name>
    <dbReference type="NCBI Taxonomy" id="1045004"/>
    <lineage>
        <taxon>Bacteria</taxon>
        <taxon>Bacillati</taxon>
        <taxon>Bacillota</taxon>
        <taxon>Bacilli</taxon>
        <taxon>Lactobacillales</taxon>
        <taxon>Lactobacillaceae</taxon>
        <taxon>Oenococcus</taxon>
    </lineage>
</organism>
<dbReference type="InterPro" id="IPR006540">
    <property type="entry name" value="Lactococcin_972"/>
</dbReference>
<feature type="signal peptide" evidence="1">
    <location>
        <begin position="1"/>
        <end position="28"/>
    </location>
</feature>
<reference evidence="2 3" key="1">
    <citation type="journal article" date="2012" name="PLoS ONE">
        <title>Functional divergence in the genus oenococcus as predicted by genome sequencing of the newly-described species, Oenococcus kitaharae.</title>
        <authorList>
            <person name="Borneman A.R."/>
            <person name="McCarthy J.M."/>
            <person name="Chambers P.J."/>
            <person name="Bartowsky E.J."/>
        </authorList>
    </citation>
    <scope>NUCLEOTIDE SEQUENCE [LARGE SCALE GENOMIC DNA]</scope>
    <source>
        <strain evidence="3">DSM17330</strain>
    </source>
</reference>
<keyword evidence="3" id="KW-1185">Reference proteome</keyword>
<feature type="chain" id="PRO_5003527882" evidence="1">
    <location>
        <begin position="29"/>
        <end position="97"/>
    </location>
</feature>
<comment type="caution">
    <text evidence="2">The sequence shown here is derived from an EMBL/GenBank/DDBJ whole genome shotgun (WGS) entry which is preliminary data.</text>
</comment>
<dbReference type="Pfam" id="PF09683">
    <property type="entry name" value="Lactococcin_972"/>
    <property type="match status" value="1"/>
</dbReference>
<evidence type="ECO:0000313" key="3">
    <source>
        <dbReference type="Proteomes" id="UP000004959"/>
    </source>
</evidence>
<dbReference type="NCBIfam" id="TIGR01653">
    <property type="entry name" value="lactococcin_972"/>
    <property type="match status" value="1"/>
</dbReference>
<gene>
    <name evidence="2" type="ORF">OKIT_0293</name>
</gene>
<sequence>MTFGSKIKKIVIVTLTVGTFGFSTIALAANVSGGTWNYGVGWNGDYGYSNYYHGSRSHWSKVVRGSETNTSTGAAGHWSKASIQHFPPTRMSYYYGF</sequence>
<dbReference type="eggNOG" id="ENOG502ZSNP">
    <property type="taxonomic scope" value="Bacteria"/>
</dbReference>
<dbReference type="STRING" id="336988.NT96_04660"/>
<dbReference type="EMBL" id="AFVZ01000001">
    <property type="protein sequence ID" value="EHN58417.1"/>
    <property type="molecule type" value="Genomic_DNA"/>
</dbReference>
<proteinExistence type="predicted"/>
<dbReference type="RefSeq" id="WP_007744680.1">
    <property type="nucleotide sequence ID" value="NZ_CM001398.1"/>
</dbReference>
<dbReference type="HOGENOM" id="CLU_184572_0_0_9"/>
<dbReference type="PATRIC" id="fig|1045004.4.peg.294"/>
<accession>G9WIW8</accession>
<dbReference type="OrthoDB" id="2225429at2"/>
<evidence type="ECO:0000313" key="2">
    <source>
        <dbReference type="EMBL" id="EHN58417.1"/>
    </source>
</evidence>
<dbReference type="Proteomes" id="UP000004959">
    <property type="component" value="Chromosome"/>
</dbReference>
<protein>
    <submittedName>
        <fullName evidence="2">Lactococcin 972 family bacteriocin</fullName>
    </submittedName>
</protein>
<dbReference type="AlphaFoldDB" id="G9WIW8"/>
<keyword evidence="1" id="KW-0732">Signal</keyword>
<name>G9WIW8_9LACO</name>
<dbReference type="Gene3D" id="2.60.40.2850">
    <property type="match status" value="1"/>
</dbReference>